<comment type="caution">
    <text evidence="1">The sequence shown here is derived from an EMBL/GenBank/DDBJ whole genome shotgun (WGS) entry which is preliminary data.</text>
</comment>
<evidence type="ECO:0000313" key="1">
    <source>
        <dbReference type="EMBL" id="GFS92271.1"/>
    </source>
</evidence>
<dbReference type="AlphaFoldDB" id="A0A8X6TC67"/>
<organism evidence="1 2">
    <name type="scientific">Nephila pilipes</name>
    <name type="common">Giant wood spider</name>
    <name type="synonym">Nephila maculata</name>
    <dbReference type="NCBI Taxonomy" id="299642"/>
    <lineage>
        <taxon>Eukaryota</taxon>
        <taxon>Metazoa</taxon>
        <taxon>Ecdysozoa</taxon>
        <taxon>Arthropoda</taxon>
        <taxon>Chelicerata</taxon>
        <taxon>Arachnida</taxon>
        <taxon>Araneae</taxon>
        <taxon>Araneomorphae</taxon>
        <taxon>Entelegynae</taxon>
        <taxon>Araneoidea</taxon>
        <taxon>Nephilidae</taxon>
        <taxon>Nephila</taxon>
    </lineage>
</organism>
<gene>
    <name evidence="1" type="ORF">NPIL_374571</name>
</gene>
<dbReference type="Proteomes" id="UP000887013">
    <property type="component" value="Unassembled WGS sequence"/>
</dbReference>
<sequence length="76" mass="8047">MHHLLHLQERGGFGEELGDDLKRVVKHSQGVVFANALPGANGSTGKEHVPLLSPGQFSGSLEIGGLMKEIVFATAK</sequence>
<protein>
    <submittedName>
        <fullName evidence="1">Uncharacterized protein</fullName>
    </submittedName>
</protein>
<dbReference type="EMBL" id="BMAW01099898">
    <property type="protein sequence ID" value="GFS92271.1"/>
    <property type="molecule type" value="Genomic_DNA"/>
</dbReference>
<name>A0A8X6TC67_NEPPI</name>
<proteinExistence type="predicted"/>
<reference evidence="1" key="1">
    <citation type="submission" date="2020-08" db="EMBL/GenBank/DDBJ databases">
        <title>Multicomponent nature underlies the extraordinary mechanical properties of spider dragline silk.</title>
        <authorList>
            <person name="Kono N."/>
            <person name="Nakamura H."/>
            <person name="Mori M."/>
            <person name="Yoshida Y."/>
            <person name="Ohtoshi R."/>
            <person name="Malay A.D."/>
            <person name="Moran D.A.P."/>
            <person name="Tomita M."/>
            <person name="Numata K."/>
            <person name="Arakawa K."/>
        </authorList>
    </citation>
    <scope>NUCLEOTIDE SEQUENCE</scope>
</reference>
<accession>A0A8X6TC67</accession>
<keyword evidence="2" id="KW-1185">Reference proteome</keyword>
<evidence type="ECO:0000313" key="2">
    <source>
        <dbReference type="Proteomes" id="UP000887013"/>
    </source>
</evidence>